<protein>
    <submittedName>
        <fullName evidence="1">Uncharacterized protein</fullName>
    </submittedName>
</protein>
<sequence>MVSDLPLDPKKPSLAAAYARARALPADPTQLILPSCPSHS</sequence>
<keyword evidence="2" id="KW-1185">Reference proteome</keyword>
<organism evidence="1 2">
    <name type="scientific">Ancylostoma duodenale</name>
    <dbReference type="NCBI Taxonomy" id="51022"/>
    <lineage>
        <taxon>Eukaryota</taxon>
        <taxon>Metazoa</taxon>
        <taxon>Ecdysozoa</taxon>
        <taxon>Nematoda</taxon>
        <taxon>Chromadorea</taxon>
        <taxon>Rhabditida</taxon>
        <taxon>Rhabditina</taxon>
        <taxon>Rhabditomorpha</taxon>
        <taxon>Strongyloidea</taxon>
        <taxon>Ancylostomatidae</taxon>
        <taxon>Ancylostomatinae</taxon>
        <taxon>Ancylostoma</taxon>
    </lineage>
</organism>
<evidence type="ECO:0000313" key="1">
    <source>
        <dbReference type="EMBL" id="KIH58238.1"/>
    </source>
</evidence>
<proteinExistence type="predicted"/>
<evidence type="ECO:0000313" key="2">
    <source>
        <dbReference type="Proteomes" id="UP000054047"/>
    </source>
</evidence>
<dbReference type="EMBL" id="KN733356">
    <property type="protein sequence ID" value="KIH58238.1"/>
    <property type="molecule type" value="Genomic_DNA"/>
</dbReference>
<name>A0A0C2CNE2_9BILA</name>
<accession>A0A0C2CNE2</accession>
<gene>
    <name evidence="1" type="ORF">ANCDUO_11557</name>
</gene>
<dbReference type="AlphaFoldDB" id="A0A0C2CNE2"/>
<dbReference type="Proteomes" id="UP000054047">
    <property type="component" value="Unassembled WGS sequence"/>
</dbReference>
<reference evidence="1 2" key="1">
    <citation type="submission" date="2013-12" db="EMBL/GenBank/DDBJ databases">
        <title>Draft genome of the parsitic nematode Ancylostoma duodenale.</title>
        <authorList>
            <person name="Mitreva M."/>
        </authorList>
    </citation>
    <scope>NUCLEOTIDE SEQUENCE [LARGE SCALE GENOMIC DNA]</scope>
    <source>
        <strain evidence="1 2">Zhejiang</strain>
    </source>
</reference>